<dbReference type="InterPro" id="IPR002401">
    <property type="entry name" value="Cyt_P450_E_grp-I"/>
</dbReference>
<name>A0A9P0MCV6_NEZVI</name>
<dbReference type="InterPro" id="IPR001128">
    <property type="entry name" value="Cyt_P450"/>
</dbReference>
<evidence type="ECO:0000313" key="16">
    <source>
        <dbReference type="EMBL" id="CAH1395603.1"/>
    </source>
</evidence>
<dbReference type="PANTHER" id="PTHR24292">
    <property type="entry name" value="CYTOCHROME P450"/>
    <property type="match status" value="1"/>
</dbReference>
<dbReference type="GO" id="GO:0020037">
    <property type="term" value="F:heme binding"/>
    <property type="evidence" value="ECO:0007669"/>
    <property type="project" value="InterPro"/>
</dbReference>
<dbReference type="PRINTS" id="PR00385">
    <property type="entry name" value="P450"/>
</dbReference>
<dbReference type="Proteomes" id="UP001152798">
    <property type="component" value="Chromosome 3"/>
</dbReference>
<dbReference type="PROSITE" id="PS00086">
    <property type="entry name" value="CYTOCHROME_P450"/>
    <property type="match status" value="1"/>
</dbReference>
<evidence type="ECO:0000256" key="6">
    <source>
        <dbReference type="ARBA" id="ARBA00022723"/>
    </source>
</evidence>
<dbReference type="InterPro" id="IPR017972">
    <property type="entry name" value="Cyt_P450_CS"/>
</dbReference>
<dbReference type="Pfam" id="PF00067">
    <property type="entry name" value="p450"/>
    <property type="match status" value="1"/>
</dbReference>
<dbReference type="OrthoDB" id="2789670at2759"/>
<evidence type="ECO:0000256" key="7">
    <source>
        <dbReference type="ARBA" id="ARBA00022824"/>
    </source>
</evidence>
<evidence type="ECO:0000256" key="14">
    <source>
        <dbReference type="RuleBase" id="RU000461"/>
    </source>
</evidence>
<dbReference type="GO" id="GO:0005506">
    <property type="term" value="F:iron ion binding"/>
    <property type="evidence" value="ECO:0007669"/>
    <property type="project" value="InterPro"/>
</dbReference>
<comment type="similarity">
    <text evidence="4 14">Belongs to the cytochrome P450 family.</text>
</comment>
<accession>A0A9P0MCV6</accession>
<dbReference type="AlphaFoldDB" id="A0A9P0MCV6"/>
<evidence type="ECO:0000256" key="11">
    <source>
        <dbReference type="ARBA" id="ARBA00023033"/>
    </source>
</evidence>
<dbReference type="CDD" id="cd11056">
    <property type="entry name" value="CYP6-like"/>
    <property type="match status" value="1"/>
</dbReference>
<evidence type="ECO:0000256" key="2">
    <source>
        <dbReference type="ARBA" id="ARBA00004174"/>
    </source>
</evidence>
<dbReference type="SUPFAM" id="SSF48264">
    <property type="entry name" value="Cytochrome P450"/>
    <property type="match status" value="1"/>
</dbReference>
<dbReference type="InterPro" id="IPR036396">
    <property type="entry name" value="Cyt_P450_sf"/>
</dbReference>
<protein>
    <recommendedName>
        <fullName evidence="18">Cytochrome P450</fullName>
    </recommendedName>
</protein>
<dbReference type="Gene3D" id="1.10.630.10">
    <property type="entry name" value="Cytochrome P450"/>
    <property type="match status" value="1"/>
</dbReference>
<evidence type="ECO:0000256" key="9">
    <source>
        <dbReference type="ARBA" id="ARBA00023002"/>
    </source>
</evidence>
<evidence type="ECO:0000256" key="5">
    <source>
        <dbReference type="ARBA" id="ARBA00022617"/>
    </source>
</evidence>
<feature type="binding site" description="axial binding residue" evidence="13">
    <location>
        <position position="439"/>
    </location>
    <ligand>
        <name>heme</name>
        <dbReference type="ChEBI" id="CHEBI:30413"/>
    </ligand>
    <ligandPart>
        <name>Fe</name>
        <dbReference type="ChEBI" id="CHEBI:18248"/>
    </ligandPart>
</feature>
<dbReference type="GO" id="GO:0004497">
    <property type="term" value="F:monooxygenase activity"/>
    <property type="evidence" value="ECO:0007669"/>
    <property type="project" value="UniProtKB-KW"/>
</dbReference>
<dbReference type="GO" id="GO:0005789">
    <property type="term" value="C:endoplasmic reticulum membrane"/>
    <property type="evidence" value="ECO:0007669"/>
    <property type="project" value="UniProtKB-SubCell"/>
</dbReference>
<keyword evidence="7" id="KW-0256">Endoplasmic reticulum</keyword>
<organism evidence="16 17">
    <name type="scientific">Nezara viridula</name>
    <name type="common">Southern green stink bug</name>
    <name type="synonym">Cimex viridulus</name>
    <dbReference type="NCBI Taxonomy" id="85310"/>
    <lineage>
        <taxon>Eukaryota</taxon>
        <taxon>Metazoa</taxon>
        <taxon>Ecdysozoa</taxon>
        <taxon>Arthropoda</taxon>
        <taxon>Hexapoda</taxon>
        <taxon>Insecta</taxon>
        <taxon>Pterygota</taxon>
        <taxon>Neoptera</taxon>
        <taxon>Paraneoptera</taxon>
        <taxon>Hemiptera</taxon>
        <taxon>Heteroptera</taxon>
        <taxon>Panheteroptera</taxon>
        <taxon>Pentatomomorpha</taxon>
        <taxon>Pentatomoidea</taxon>
        <taxon>Pentatomidae</taxon>
        <taxon>Pentatominae</taxon>
        <taxon>Nezara</taxon>
    </lineage>
</organism>
<evidence type="ECO:0000256" key="13">
    <source>
        <dbReference type="PIRSR" id="PIRSR602401-1"/>
    </source>
</evidence>
<dbReference type="FunFam" id="1.10.630.10:FF:000182">
    <property type="entry name" value="Cytochrome P450 3A4"/>
    <property type="match status" value="1"/>
</dbReference>
<evidence type="ECO:0000256" key="15">
    <source>
        <dbReference type="SAM" id="Phobius"/>
    </source>
</evidence>
<evidence type="ECO:0000256" key="12">
    <source>
        <dbReference type="ARBA" id="ARBA00023136"/>
    </source>
</evidence>
<dbReference type="PRINTS" id="PR00463">
    <property type="entry name" value="EP450I"/>
</dbReference>
<feature type="transmembrane region" description="Helical" evidence="15">
    <location>
        <begin position="6"/>
        <end position="23"/>
    </location>
</feature>
<gene>
    <name evidence="16" type="ORF">NEZAVI_LOCUS5850</name>
</gene>
<evidence type="ECO:0000256" key="4">
    <source>
        <dbReference type="ARBA" id="ARBA00010617"/>
    </source>
</evidence>
<keyword evidence="15" id="KW-1133">Transmembrane helix</keyword>
<keyword evidence="6 13" id="KW-0479">Metal-binding</keyword>
<comment type="subcellular location">
    <subcellularLocation>
        <location evidence="3">Endoplasmic reticulum membrane</location>
        <topology evidence="3">Peripheral membrane protein</topology>
    </subcellularLocation>
    <subcellularLocation>
        <location evidence="2">Microsome membrane</location>
        <topology evidence="2">Peripheral membrane protein</topology>
    </subcellularLocation>
</comment>
<sequence length="497" mass="58068">MLTLELLTLAVVVGLIHFSIIIWKSMTYWKERGVKHHTPVPIFGNFLSVISFRKHFFHYYDKVYKAFPNERMVGLYEFMTPTLVLRDTQLIEHVLIREFSTFPDHGSFLFEPSSVMYDSIFNMSGIRWRALRNKLLITFTTGKMRSVFPSLSESCLQLLNSNPKTLEREMLSDLAIRTFMESMFGTKILKSAEAEIYTKARKIFEPTWWRYTQQTLLTYFPKLADFLHLTFMPKHLDNYFRSIMNTILNQRVDSMEDRNDYAQVLVQMREQKKLNIYNRENKKVDQTFDVTNDLAIAQAFMFFFAGMDATSLLMLYTAANLAQSKNCQAKAREEIKTVLHKYGGYSWEAVRDMKYIDSCVQETLRMQPSLQFLNRVCDKDTSIDGVKLVKGTRIIIPIHTIQMDPKNFPNPEKFDPERFMEGINDKFAHLPFSDGPRVCLGKRFATMETTTFMAHLLENFELSLSPETKLPLKYQPTALFLTPKATNPIKIDLKRIN</sequence>
<proteinExistence type="inferred from homology"/>
<keyword evidence="17" id="KW-1185">Reference proteome</keyword>
<keyword evidence="12 15" id="KW-0472">Membrane</keyword>
<keyword evidence="10 13" id="KW-0408">Iron</keyword>
<evidence type="ECO:0000256" key="10">
    <source>
        <dbReference type="ARBA" id="ARBA00023004"/>
    </source>
</evidence>
<evidence type="ECO:0000313" key="17">
    <source>
        <dbReference type="Proteomes" id="UP001152798"/>
    </source>
</evidence>
<dbReference type="InterPro" id="IPR050476">
    <property type="entry name" value="Insect_CytP450_Detox"/>
</dbReference>
<evidence type="ECO:0000256" key="3">
    <source>
        <dbReference type="ARBA" id="ARBA00004406"/>
    </source>
</evidence>
<dbReference type="EMBL" id="OV725079">
    <property type="protein sequence ID" value="CAH1395603.1"/>
    <property type="molecule type" value="Genomic_DNA"/>
</dbReference>
<dbReference type="GO" id="GO:0016705">
    <property type="term" value="F:oxidoreductase activity, acting on paired donors, with incorporation or reduction of molecular oxygen"/>
    <property type="evidence" value="ECO:0007669"/>
    <property type="project" value="InterPro"/>
</dbReference>
<evidence type="ECO:0000256" key="8">
    <source>
        <dbReference type="ARBA" id="ARBA00022848"/>
    </source>
</evidence>
<keyword evidence="9 14" id="KW-0560">Oxidoreductase</keyword>
<dbReference type="PANTHER" id="PTHR24292:SF104">
    <property type="entry name" value="CYTOCHROME P450 308A1-RELATED"/>
    <property type="match status" value="1"/>
</dbReference>
<keyword evidence="8" id="KW-0492">Microsome</keyword>
<keyword evidence="15" id="KW-0812">Transmembrane</keyword>
<reference evidence="16" key="1">
    <citation type="submission" date="2022-01" db="EMBL/GenBank/DDBJ databases">
        <authorList>
            <person name="King R."/>
        </authorList>
    </citation>
    <scope>NUCLEOTIDE SEQUENCE</scope>
</reference>
<evidence type="ECO:0008006" key="18">
    <source>
        <dbReference type="Google" id="ProtNLM"/>
    </source>
</evidence>
<keyword evidence="5 13" id="KW-0349">Heme</keyword>
<evidence type="ECO:0000256" key="1">
    <source>
        <dbReference type="ARBA" id="ARBA00001971"/>
    </source>
</evidence>
<keyword evidence="11 14" id="KW-0503">Monooxygenase</keyword>
<comment type="cofactor">
    <cofactor evidence="1 13">
        <name>heme</name>
        <dbReference type="ChEBI" id="CHEBI:30413"/>
    </cofactor>
</comment>